<comment type="caution">
    <text evidence="7">The sequence shown here is derived from an EMBL/GenBank/DDBJ whole genome shotgun (WGS) entry which is preliminary data.</text>
</comment>
<evidence type="ECO:0000259" key="6">
    <source>
        <dbReference type="PROSITE" id="PS50178"/>
    </source>
</evidence>
<keyword evidence="1" id="KW-0479">Metal-binding</keyword>
<keyword evidence="8" id="KW-1185">Reference proteome</keyword>
<dbReference type="InterPro" id="IPR017455">
    <property type="entry name" value="Znf_FYVE-rel"/>
</dbReference>
<sequence length="219" mass="23991">MTTAAVVDDVYAPRRLPESQLRNSSLFRRVNASTVGMQHDALCRKDQWVPRSARHSCSNCKRDFGLLQPKHHCRLCGEVVCGQCSSKRIVFNRKSVRSCDECVNTTVCSLPRELNLTASAVSEASDVSSSADLDLDEASTTSKQRRDSSATVSPAVDAVSHRVSIAHPRGLAGRARSGSACAIAQYRSYYHEEAWRSQLPYAIVLLLMTIAGITNIVHA</sequence>
<dbReference type="Proteomes" id="UP001209570">
    <property type="component" value="Unassembled WGS sequence"/>
</dbReference>
<protein>
    <recommendedName>
        <fullName evidence="6">FYVE-type domain-containing protein</fullName>
    </recommendedName>
</protein>
<dbReference type="PANTHER" id="PTHR46280">
    <property type="entry name" value="PLECKSTRIN HOMOLOGY DOMAIN-CONTAINING FAMILY F MEMBER 2-RELATED"/>
    <property type="match status" value="1"/>
</dbReference>
<dbReference type="SMART" id="SM00064">
    <property type="entry name" value="FYVE"/>
    <property type="match status" value="1"/>
</dbReference>
<feature type="region of interest" description="Disordered" evidence="5">
    <location>
        <begin position="132"/>
        <end position="155"/>
    </location>
</feature>
<feature type="domain" description="FYVE-type" evidence="6">
    <location>
        <begin position="51"/>
        <end position="107"/>
    </location>
</feature>
<evidence type="ECO:0000256" key="3">
    <source>
        <dbReference type="ARBA" id="ARBA00022833"/>
    </source>
</evidence>
<dbReference type="GO" id="GO:0005769">
    <property type="term" value="C:early endosome"/>
    <property type="evidence" value="ECO:0007669"/>
    <property type="project" value="TreeGrafter"/>
</dbReference>
<dbReference type="InterPro" id="IPR000306">
    <property type="entry name" value="Znf_FYVE"/>
</dbReference>
<evidence type="ECO:0000256" key="4">
    <source>
        <dbReference type="PROSITE-ProRule" id="PRU00091"/>
    </source>
</evidence>
<dbReference type="GO" id="GO:0008270">
    <property type="term" value="F:zinc ion binding"/>
    <property type="evidence" value="ECO:0007669"/>
    <property type="project" value="UniProtKB-KW"/>
</dbReference>
<evidence type="ECO:0000256" key="2">
    <source>
        <dbReference type="ARBA" id="ARBA00022771"/>
    </source>
</evidence>
<dbReference type="InterPro" id="IPR013083">
    <property type="entry name" value="Znf_RING/FYVE/PHD"/>
</dbReference>
<dbReference type="PROSITE" id="PS50178">
    <property type="entry name" value="ZF_FYVE"/>
    <property type="match status" value="1"/>
</dbReference>
<proteinExistence type="predicted"/>
<accession>A0AAD5LXV5</accession>
<dbReference type="GO" id="GO:0035091">
    <property type="term" value="F:phosphatidylinositol binding"/>
    <property type="evidence" value="ECO:0007669"/>
    <property type="project" value="TreeGrafter"/>
</dbReference>
<evidence type="ECO:0000256" key="5">
    <source>
        <dbReference type="SAM" id="MobiDB-lite"/>
    </source>
</evidence>
<dbReference type="SUPFAM" id="SSF57903">
    <property type="entry name" value="FYVE/PHD zinc finger"/>
    <property type="match status" value="1"/>
</dbReference>
<dbReference type="PANTHER" id="PTHR46280:SF3">
    <property type="entry name" value="PLECKSTRIN HOMOLOGY DOMAIN-CONTAINING FAMILY F MEMBER 1 HOMOLOG"/>
    <property type="match status" value="1"/>
</dbReference>
<evidence type="ECO:0000313" key="8">
    <source>
        <dbReference type="Proteomes" id="UP001209570"/>
    </source>
</evidence>
<evidence type="ECO:0000256" key="1">
    <source>
        <dbReference type="ARBA" id="ARBA00022723"/>
    </source>
</evidence>
<dbReference type="AlphaFoldDB" id="A0AAD5LXV5"/>
<evidence type="ECO:0000313" key="7">
    <source>
        <dbReference type="EMBL" id="KAJ0396047.1"/>
    </source>
</evidence>
<dbReference type="Gene3D" id="3.30.40.10">
    <property type="entry name" value="Zinc/RING finger domain, C3HC4 (zinc finger)"/>
    <property type="match status" value="1"/>
</dbReference>
<dbReference type="GO" id="GO:0007032">
    <property type="term" value="P:endosome organization"/>
    <property type="evidence" value="ECO:0007669"/>
    <property type="project" value="TreeGrafter"/>
</dbReference>
<dbReference type="EMBL" id="JAKCXM010000313">
    <property type="protein sequence ID" value="KAJ0396047.1"/>
    <property type="molecule type" value="Genomic_DNA"/>
</dbReference>
<reference evidence="7" key="1">
    <citation type="submission" date="2021-12" db="EMBL/GenBank/DDBJ databases">
        <title>Prjna785345.</title>
        <authorList>
            <person name="Rujirawat T."/>
            <person name="Krajaejun T."/>
        </authorList>
    </citation>
    <scope>NUCLEOTIDE SEQUENCE</scope>
    <source>
        <strain evidence="7">Pi057C3</strain>
    </source>
</reference>
<organism evidence="7 8">
    <name type="scientific">Pythium insidiosum</name>
    <name type="common">Pythiosis disease agent</name>
    <dbReference type="NCBI Taxonomy" id="114742"/>
    <lineage>
        <taxon>Eukaryota</taxon>
        <taxon>Sar</taxon>
        <taxon>Stramenopiles</taxon>
        <taxon>Oomycota</taxon>
        <taxon>Peronosporomycetes</taxon>
        <taxon>Pythiales</taxon>
        <taxon>Pythiaceae</taxon>
        <taxon>Pythium</taxon>
    </lineage>
</organism>
<gene>
    <name evidence="7" type="ORF">P43SY_008321</name>
</gene>
<name>A0AAD5LXV5_PYTIN</name>
<dbReference type="InterPro" id="IPR011011">
    <property type="entry name" value="Znf_FYVE_PHD"/>
</dbReference>
<dbReference type="Pfam" id="PF01363">
    <property type="entry name" value="FYVE"/>
    <property type="match status" value="1"/>
</dbReference>
<dbReference type="InterPro" id="IPR051765">
    <property type="entry name" value="PH_domain-containing_F"/>
</dbReference>
<dbReference type="GO" id="GO:0008333">
    <property type="term" value="P:endosome to lysosome transport"/>
    <property type="evidence" value="ECO:0007669"/>
    <property type="project" value="TreeGrafter"/>
</dbReference>
<keyword evidence="3" id="KW-0862">Zinc</keyword>
<keyword evidence="2 4" id="KW-0863">Zinc-finger</keyword>